<dbReference type="KEGG" id="gra:105780267"/>
<organism evidence="3 5">
    <name type="scientific">Gossypium raimondii</name>
    <name type="common">Peruvian cotton</name>
    <name type="synonym">Gossypium klotzschianum subsp. raimondii</name>
    <dbReference type="NCBI Taxonomy" id="29730"/>
    <lineage>
        <taxon>Eukaryota</taxon>
        <taxon>Viridiplantae</taxon>
        <taxon>Streptophyta</taxon>
        <taxon>Embryophyta</taxon>
        <taxon>Tracheophyta</taxon>
        <taxon>Spermatophyta</taxon>
        <taxon>Magnoliopsida</taxon>
        <taxon>eudicotyledons</taxon>
        <taxon>Gunneridae</taxon>
        <taxon>Pentapetalae</taxon>
        <taxon>rosids</taxon>
        <taxon>malvids</taxon>
        <taxon>Malvales</taxon>
        <taxon>Malvaceae</taxon>
        <taxon>Malvoideae</taxon>
        <taxon>Gossypium</taxon>
    </lineage>
</organism>
<keyword evidence="5" id="KW-1185">Reference proteome</keyword>
<gene>
    <name evidence="3" type="ORF">B456_012G080300</name>
    <name evidence="4" type="ORF">Gorai_004373</name>
</gene>
<proteinExistence type="predicted"/>
<dbReference type="PANTHER" id="PTHR33923:SF2">
    <property type="entry name" value="CALMODULIN-BINDING PROTEIN-RELATED"/>
    <property type="match status" value="1"/>
</dbReference>
<dbReference type="Gramene" id="KJB76246">
    <property type="protein sequence ID" value="KJB76246"/>
    <property type="gene ID" value="B456_012G080300"/>
</dbReference>
<dbReference type="Proteomes" id="UP000593578">
    <property type="component" value="Unassembled WGS sequence"/>
</dbReference>
<dbReference type="SMART" id="SM01054">
    <property type="entry name" value="CaM_binding"/>
    <property type="match status" value="1"/>
</dbReference>
<feature type="region of interest" description="Disordered" evidence="1">
    <location>
        <begin position="254"/>
        <end position="292"/>
    </location>
</feature>
<dbReference type="InterPro" id="IPR044681">
    <property type="entry name" value="PICBP-like"/>
</dbReference>
<dbReference type="GO" id="GO:0005516">
    <property type="term" value="F:calmodulin binding"/>
    <property type="evidence" value="ECO:0007669"/>
    <property type="project" value="InterPro"/>
</dbReference>
<evidence type="ECO:0000313" key="3">
    <source>
        <dbReference type="EMBL" id="KJB76246.1"/>
    </source>
</evidence>
<accession>A0A0D2V301</accession>
<sequence>MVQRKVPNKLGNGIQGDLLKTERLLGSLKPSYCQHQATDLKKKMKNSRSIKLSEGSLRSSSPLRKTFAQPGKPPPLNVLPATTPQNKSVIKAVDGSPNYMKSTSSSKAKKESSPVSSLAGSDSKNLRRRCSTGSISSDSCNKAAGARTLTRTSNLKLVRTLTKSPTFKPARASAKKCSRVALCADMNVQRATCSSTLKDSKFPSYLMLNHGTESEGTSIIKVCPYTYCSLNGHHHTPLSQLKCFLKARRRSMKTQRSMKMEALSPRRVKPSGDGTEGGDEEPVVFADRPTSNGMDLDISPSHLMQGGAMDFFIEIYAKNKGNDAEATHGSTQMKAKGKDNSGYDNEAGVELISDSSSEGSPDSEIDFDEKIEHCGDIISKIDDISETLKQRDADEESRGVLIKEESPPLNLKGDKHESVSRVDVDHAMFQVIDLEWEEWQFSASEPDYEAHSSMESDLDTGDSSESHRDNLCDEILINSDESNSNTAKEVSADGAEQAFEETLSYNQVSSAEDMLEVSVAMEEENTETDLIGIFTTASSRKKLHEEPTPSKEKMLENGVPGTVNDVSEALEVPENISTIDLNEEAFDLTEQFQLHSFNKLKQDETNEDYNIVWKPGDTEADQIDTSCDFCPENKLPSGETGDKTEAEKVAYSELLIGFLGLSHVLPRADDEFEVEDNERFSTRDTALESLFSQSQDHLSDSQHKNVHVVDNQSALEEDQEEAKLKVPTSMDPEKHNGSRMHKTRLADGSEVGKMEFEDSATAGLDVAETYPAANDKTKTIPKPRSKFSFTRNNAKEEVPENHSDRKWTIGCKRHEDNYEEKKKFNPREPNFLPVVPEPDAEKVDLRHQPMDKRKNAEEWMLDHALQQVVTKLAPARKRKVALLVEAFETVQPRTKCETHLRQTSTGFGHGQSIQACN</sequence>
<protein>
    <recommendedName>
        <fullName evidence="2">Calmodulin-binding domain-containing protein</fullName>
    </recommendedName>
</protein>
<evidence type="ECO:0000313" key="4">
    <source>
        <dbReference type="EMBL" id="MBA0601187.1"/>
    </source>
</evidence>
<feature type="domain" description="Calmodulin-binding" evidence="2">
    <location>
        <begin position="783"/>
        <end position="892"/>
    </location>
</feature>
<dbReference type="AlphaFoldDB" id="A0A0D2V301"/>
<dbReference type="STRING" id="29730.A0A0D2V301"/>
<dbReference type="InterPro" id="IPR012417">
    <property type="entry name" value="CaM-bd_dom_pln"/>
</dbReference>
<dbReference type="Pfam" id="PF07839">
    <property type="entry name" value="CaM_binding"/>
    <property type="match status" value="1"/>
</dbReference>
<evidence type="ECO:0000313" key="6">
    <source>
        <dbReference type="Proteomes" id="UP000593578"/>
    </source>
</evidence>
<feature type="region of interest" description="Disordered" evidence="1">
    <location>
        <begin position="713"/>
        <end position="740"/>
    </location>
</feature>
<reference evidence="3 5" key="1">
    <citation type="journal article" date="2012" name="Nature">
        <title>Repeated polyploidization of Gossypium genomes and the evolution of spinnable cotton fibres.</title>
        <authorList>
            <person name="Paterson A.H."/>
            <person name="Wendel J.F."/>
            <person name="Gundlach H."/>
            <person name="Guo H."/>
            <person name="Jenkins J."/>
            <person name="Jin D."/>
            <person name="Llewellyn D."/>
            <person name="Showmaker K.C."/>
            <person name="Shu S."/>
            <person name="Udall J."/>
            <person name="Yoo M.J."/>
            <person name="Byers R."/>
            <person name="Chen W."/>
            <person name="Doron-Faigenboim A."/>
            <person name="Duke M.V."/>
            <person name="Gong L."/>
            <person name="Grimwood J."/>
            <person name="Grover C."/>
            <person name="Grupp K."/>
            <person name="Hu G."/>
            <person name="Lee T.H."/>
            <person name="Li J."/>
            <person name="Lin L."/>
            <person name="Liu T."/>
            <person name="Marler B.S."/>
            <person name="Page J.T."/>
            <person name="Roberts A.W."/>
            <person name="Romanel E."/>
            <person name="Sanders W.S."/>
            <person name="Szadkowski E."/>
            <person name="Tan X."/>
            <person name="Tang H."/>
            <person name="Xu C."/>
            <person name="Wang J."/>
            <person name="Wang Z."/>
            <person name="Zhang D."/>
            <person name="Zhang L."/>
            <person name="Ashrafi H."/>
            <person name="Bedon F."/>
            <person name="Bowers J.E."/>
            <person name="Brubaker C.L."/>
            <person name="Chee P.W."/>
            <person name="Das S."/>
            <person name="Gingle A.R."/>
            <person name="Haigler C.H."/>
            <person name="Harker D."/>
            <person name="Hoffmann L.V."/>
            <person name="Hovav R."/>
            <person name="Jones D.C."/>
            <person name="Lemke C."/>
            <person name="Mansoor S."/>
            <person name="ur Rahman M."/>
            <person name="Rainville L.N."/>
            <person name="Rambani A."/>
            <person name="Reddy U.K."/>
            <person name="Rong J.K."/>
            <person name="Saranga Y."/>
            <person name="Scheffler B.E."/>
            <person name="Scheffler J.A."/>
            <person name="Stelly D.M."/>
            <person name="Triplett B.A."/>
            <person name="Van Deynze A."/>
            <person name="Vaslin M.F."/>
            <person name="Waghmare V.N."/>
            <person name="Walford S.A."/>
            <person name="Wright R.J."/>
            <person name="Zaki E.A."/>
            <person name="Zhang T."/>
            <person name="Dennis E.S."/>
            <person name="Mayer K.F."/>
            <person name="Peterson D.G."/>
            <person name="Rokhsar D.S."/>
            <person name="Wang X."/>
            <person name="Schmutz J."/>
        </authorList>
    </citation>
    <scope>NUCLEOTIDE SEQUENCE [LARGE SCALE GENOMIC DNA]</scope>
</reference>
<dbReference type="EMBL" id="CM001751">
    <property type="protein sequence ID" value="KJB76246.1"/>
    <property type="molecule type" value="Genomic_DNA"/>
</dbReference>
<evidence type="ECO:0000259" key="2">
    <source>
        <dbReference type="SMART" id="SM01054"/>
    </source>
</evidence>
<dbReference type="EMBL" id="JABEZZ010000012">
    <property type="protein sequence ID" value="MBA0601187.1"/>
    <property type="molecule type" value="Genomic_DNA"/>
</dbReference>
<reference evidence="4" key="3">
    <citation type="submission" date="2020-04" db="EMBL/GenBank/DDBJ databases">
        <authorList>
            <person name="Grover C.E."/>
            <person name="Arick M.A. II"/>
            <person name="Thrash A."/>
            <person name="Conover J.L."/>
            <person name="Sanders W.S."/>
            <person name="Peterson D.G."/>
            <person name="Scheffler J.A."/>
            <person name="Scheffler B.E."/>
            <person name="Wendel J.F."/>
        </authorList>
    </citation>
    <scope>NUCLEOTIDE SEQUENCE</scope>
    <source>
        <strain evidence="4">8</strain>
        <tissue evidence="4">Leaf</tissue>
    </source>
</reference>
<evidence type="ECO:0000256" key="1">
    <source>
        <dbReference type="SAM" id="MobiDB-lite"/>
    </source>
</evidence>
<name>A0A0D2V301_GOSRA</name>
<dbReference type="Proteomes" id="UP000032304">
    <property type="component" value="Chromosome 12"/>
</dbReference>
<reference evidence="4 6" key="2">
    <citation type="journal article" date="2019" name="Genome Biol. Evol.">
        <title>Insights into the evolution of the New World diploid cottons (Gossypium, subgenus Houzingenia) based on genome sequencing.</title>
        <authorList>
            <person name="Grover C.E."/>
            <person name="Arick M.A. 2nd"/>
            <person name="Thrash A."/>
            <person name="Conover J.L."/>
            <person name="Sanders W.S."/>
            <person name="Peterson D.G."/>
            <person name="Frelichowski J.E."/>
            <person name="Scheffler J.A."/>
            <person name="Scheffler B.E."/>
            <person name="Wendel J.F."/>
        </authorList>
    </citation>
    <scope>NUCLEOTIDE SEQUENCE [LARGE SCALE GENOMIC DNA]</scope>
    <source>
        <strain evidence="4">8</strain>
        <tissue evidence="4">Leaf</tissue>
    </source>
</reference>
<feature type="region of interest" description="Disordered" evidence="1">
    <location>
        <begin position="38"/>
        <end position="137"/>
    </location>
</feature>
<dbReference type="OMA" id="HEEMSMG"/>
<dbReference type="OrthoDB" id="1304871at2759"/>
<feature type="region of interest" description="Disordered" evidence="1">
    <location>
        <begin position="324"/>
        <end position="344"/>
    </location>
</feature>
<feature type="region of interest" description="Disordered" evidence="1">
    <location>
        <begin position="540"/>
        <end position="561"/>
    </location>
</feature>
<evidence type="ECO:0000313" key="5">
    <source>
        <dbReference type="Proteomes" id="UP000032304"/>
    </source>
</evidence>
<feature type="compositionally biased region" description="Basic and acidic residues" evidence="1">
    <location>
        <begin position="543"/>
        <end position="555"/>
    </location>
</feature>
<feature type="region of interest" description="Disordered" evidence="1">
    <location>
        <begin position="447"/>
        <end position="468"/>
    </location>
</feature>
<dbReference type="eggNOG" id="ENOG502R96Y">
    <property type="taxonomic scope" value="Eukaryota"/>
</dbReference>
<dbReference type="PANTHER" id="PTHR33923">
    <property type="entry name" value="CALMODULIN-BINDING PROTEIN-RELATED"/>
    <property type="match status" value="1"/>
</dbReference>